<gene>
    <name evidence="3" type="ORF">L8U58_00420</name>
</gene>
<dbReference type="SUPFAM" id="SSF52540">
    <property type="entry name" value="P-loop containing nucleoside triphosphate hydrolases"/>
    <property type="match status" value="1"/>
</dbReference>
<reference evidence="3" key="1">
    <citation type="submission" date="2022-02" db="EMBL/GenBank/DDBJ databases">
        <title>Corynebacterium sp. from urogenital microbiome.</title>
        <authorList>
            <person name="Cappelli E.A."/>
            <person name="Ribeiro T.G."/>
            <person name="Peixe L."/>
        </authorList>
    </citation>
    <scope>NUCLEOTIDE SEQUENCE</scope>
    <source>
        <strain evidence="3">C9Ua_112</strain>
    </source>
</reference>
<dbReference type="InterPro" id="IPR027417">
    <property type="entry name" value="P-loop_NTPase"/>
</dbReference>
<feature type="region of interest" description="Disordered" evidence="1">
    <location>
        <begin position="1"/>
        <end position="20"/>
    </location>
</feature>
<dbReference type="Gene3D" id="3.40.50.300">
    <property type="entry name" value="P-loop containing nucleotide triphosphate hydrolases"/>
    <property type="match status" value="1"/>
</dbReference>
<dbReference type="AlphaFoldDB" id="A0A9X3M6N2"/>
<dbReference type="EMBL" id="JAKMUV010000001">
    <property type="protein sequence ID" value="MCZ9304015.1"/>
    <property type="molecule type" value="Genomic_DNA"/>
</dbReference>
<keyword evidence="3" id="KW-0067">ATP-binding</keyword>
<comment type="caution">
    <text evidence="3">The sequence shown here is derived from an EMBL/GenBank/DDBJ whole genome shotgun (WGS) entry which is preliminary data.</text>
</comment>
<name>A0A9X3M6N2_9CORY</name>
<protein>
    <submittedName>
        <fullName evidence="3">ATP-binding protein</fullName>
    </submittedName>
</protein>
<accession>A0A9X3M6N2</accession>
<evidence type="ECO:0000259" key="2">
    <source>
        <dbReference type="Pfam" id="PF13191"/>
    </source>
</evidence>
<keyword evidence="3" id="KW-0547">Nucleotide-binding</keyword>
<dbReference type="PANTHER" id="PTHR35894:SF1">
    <property type="entry name" value="PHOSPHORIBULOKINASE _ URIDINE KINASE FAMILY"/>
    <property type="match status" value="1"/>
</dbReference>
<dbReference type="InterPro" id="IPR052026">
    <property type="entry name" value="ExeA_AAA_ATPase_DNA-bind"/>
</dbReference>
<dbReference type="RefSeq" id="WP_269954445.1">
    <property type="nucleotide sequence ID" value="NZ_JAKMUV010000001.1"/>
</dbReference>
<dbReference type="Proteomes" id="UP001146505">
    <property type="component" value="Unassembled WGS sequence"/>
</dbReference>
<evidence type="ECO:0000313" key="4">
    <source>
        <dbReference type="Proteomes" id="UP001146505"/>
    </source>
</evidence>
<proteinExistence type="predicted"/>
<keyword evidence="4" id="KW-1185">Reference proteome</keyword>
<organism evidence="3 4">
    <name type="scientific">Corynebacterium macclintockiae</name>
    <dbReference type="NCBI Taxonomy" id="2913501"/>
    <lineage>
        <taxon>Bacteria</taxon>
        <taxon>Bacillati</taxon>
        <taxon>Actinomycetota</taxon>
        <taxon>Actinomycetes</taxon>
        <taxon>Mycobacteriales</taxon>
        <taxon>Corynebacteriaceae</taxon>
        <taxon>Corynebacterium</taxon>
    </lineage>
</organism>
<sequence length="399" mass="43464">MSESPHQTAAPSQRNPFRPSFGTSPYYLAGRAELLQDFELSLAEGPGSPHRTILASGLRGVGKTVLLNEIEDKARTQGWIVLRAYPNSDMISELVETTIPTAIISIEQPPERKLSGASITGVGSFRTEAHSRAEELRSVPTLITRLRELSDAITGAGILITLDELQSADLDQLHRLATAVQDLMRDERDIALVCAGLPHGVDTLLQHEGTTFLRRAFRVDLHAVPTEEVSKTLAITAADSGRPFTDDALARATDMCRGYPYLIQVVGALSWAAAGIDSSGTIEAAHVETASQRAIDRMTSHVHRPALSRLPEGEMNFLRAMAAIIADEGAREPESVTTTNPETRSAKTGDIAAHLGVEPRGLSTWRSRLITRDLIEPAGFGRVRFTLPYMDDYIRQQDA</sequence>
<dbReference type="PANTHER" id="PTHR35894">
    <property type="entry name" value="GENERAL SECRETION PATHWAY PROTEIN A-RELATED"/>
    <property type="match status" value="1"/>
</dbReference>
<dbReference type="GeneID" id="301811987"/>
<dbReference type="InterPro" id="IPR041664">
    <property type="entry name" value="AAA_16"/>
</dbReference>
<evidence type="ECO:0000313" key="3">
    <source>
        <dbReference type="EMBL" id="MCZ9304015.1"/>
    </source>
</evidence>
<evidence type="ECO:0000256" key="1">
    <source>
        <dbReference type="SAM" id="MobiDB-lite"/>
    </source>
</evidence>
<dbReference type="Pfam" id="PF13191">
    <property type="entry name" value="AAA_16"/>
    <property type="match status" value="1"/>
</dbReference>
<feature type="domain" description="Orc1-like AAA ATPase" evidence="2">
    <location>
        <begin position="28"/>
        <end position="183"/>
    </location>
</feature>
<dbReference type="GO" id="GO:0005524">
    <property type="term" value="F:ATP binding"/>
    <property type="evidence" value="ECO:0007669"/>
    <property type="project" value="UniProtKB-KW"/>
</dbReference>
<feature type="compositionally biased region" description="Polar residues" evidence="1">
    <location>
        <begin position="1"/>
        <end position="15"/>
    </location>
</feature>